<dbReference type="SUPFAM" id="SSF49879">
    <property type="entry name" value="SMAD/FHA domain"/>
    <property type="match status" value="1"/>
</dbReference>
<gene>
    <name evidence="2" type="ORF">IAB63_09820</name>
</gene>
<dbReference type="Gene3D" id="2.60.200.20">
    <property type="match status" value="1"/>
</dbReference>
<proteinExistence type="predicted"/>
<dbReference type="EMBL" id="DVLT01000057">
    <property type="protein sequence ID" value="HIU03534.1"/>
    <property type="molecule type" value="Genomic_DNA"/>
</dbReference>
<protein>
    <submittedName>
        <fullName evidence="2">FHA domain-containing protein</fullName>
    </submittedName>
</protein>
<evidence type="ECO:0000259" key="1">
    <source>
        <dbReference type="PROSITE" id="PS50006"/>
    </source>
</evidence>
<dbReference type="PANTHER" id="PTHR23308">
    <property type="entry name" value="NUCLEAR INHIBITOR OF PROTEIN PHOSPHATASE-1"/>
    <property type="match status" value="1"/>
</dbReference>
<dbReference type="AlphaFoldDB" id="A0A9D1HIF7"/>
<dbReference type="SMART" id="SM00240">
    <property type="entry name" value="FHA"/>
    <property type="match status" value="1"/>
</dbReference>
<reference evidence="2" key="1">
    <citation type="submission" date="2020-10" db="EMBL/GenBank/DDBJ databases">
        <authorList>
            <person name="Gilroy R."/>
        </authorList>
    </citation>
    <scope>NUCLEOTIDE SEQUENCE</scope>
    <source>
        <strain evidence="2">CHK187-14744</strain>
    </source>
</reference>
<organism evidence="2 3">
    <name type="scientific">Candidatus Onthocola gallistercoris</name>
    <dbReference type="NCBI Taxonomy" id="2840876"/>
    <lineage>
        <taxon>Bacteria</taxon>
        <taxon>Bacillati</taxon>
        <taxon>Bacillota</taxon>
        <taxon>Bacilli</taxon>
        <taxon>Candidatus Onthocola</taxon>
    </lineage>
</organism>
<name>A0A9D1HIF7_9FIRM</name>
<dbReference type="CDD" id="cd00060">
    <property type="entry name" value="FHA"/>
    <property type="match status" value="1"/>
</dbReference>
<accession>A0A9D1HIF7</accession>
<dbReference type="Pfam" id="PF00498">
    <property type="entry name" value="FHA"/>
    <property type="match status" value="1"/>
</dbReference>
<dbReference type="InterPro" id="IPR050923">
    <property type="entry name" value="Cell_Proc_Reg/RNA_Proc"/>
</dbReference>
<sequence length="261" mass="30188">MMELHRYKMRYGDCIVCPPGDTGVVDRLTENMFRYHSFEHLYRPCPMEKGRILQENICGIGVLERIKEEGGAFLRELESRVLEACREIDEYMIPYGEIVWDFRYMYCTGEKRDQISFLCLPAGGELALSPGKESLLEKLRNGSEDGFEKLEKELLSMVKEDMPYFYRIGTGEKILMNRMNFMFGKSRAAADYVVDNKAVSRRHASILFREGDYYLEDLGSTNGTFLNDSETPVGTDQKIQLHPGDRLTFADEPFQFLLELD</sequence>
<evidence type="ECO:0000313" key="2">
    <source>
        <dbReference type="EMBL" id="HIU03534.1"/>
    </source>
</evidence>
<reference evidence="2" key="2">
    <citation type="journal article" date="2021" name="PeerJ">
        <title>Extensive microbial diversity within the chicken gut microbiome revealed by metagenomics and culture.</title>
        <authorList>
            <person name="Gilroy R."/>
            <person name="Ravi A."/>
            <person name="Getino M."/>
            <person name="Pursley I."/>
            <person name="Horton D.L."/>
            <person name="Alikhan N.F."/>
            <person name="Baker D."/>
            <person name="Gharbi K."/>
            <person name="Hall N."/>
            <person name="Watson M."/>
            <person name="Adriaenssens E.M."/>
            <person name="Foster-Nyarko E."/>
            <person name="Jarju S."/>
            <person name="Secka A."/>
            <person name="Antonio M."/>
            <person name="Oren A."/>
            <person name="Chaudhuri R.R."/>
            <person name="La Ragione R."/>
            <person name="Hildebrand F."/>
            <person name="Pallen M.J."/>
        </authorList>
    </citation>
    <scope>NUCLEOTIDE SEQUENCE</scope>
    <source>
        <strain evidence="2">CHK187-14744</strain>
    </source>
</reference>
<dbReference type="PROSITE" id="PS50006">
    <property type="entry name" value="FHA_DOMAIN"/>
    <property type="match status" value="1"/>
</dbReference>
<dbReference type="Proteomes" id="UP000824164">
    <property type="component" value="Unassembled WGS sequence"/>
</dbReference>
<dbReference type="InterPro" id="IPR008984">
    <property type="entry name" value="SMAD_FHA_dom_sf"/>
</dbReference>
<feature type="domain" description="FHA" evidence="1">
    <location>
        <begin position="181"/>
        <end position="231"/>
    </location>
</feature>
<evidence type="ECO:0000313" key="3">
    <source>
        <dbReference type="Proteomes" id="UP000824164"/>
    </source>
</evidence>
<dbReference type="InterPro" id="IPR000253">
    <property type="entry name" value="FHA_dom"/>
</dbReference>
<comment type="caution">
    <text evidence="2">The sequence shown here is derived from an EMBL/GenBank/DDBJ whole genome shotgun (WGS) entry which is preliminary data.</text>
</comment>